<dbReference type="EMBL" id="JACAGB010000018">
    <property type="protein sequence ID" value="KAF6315939.1"/>
    <property type="molecule type" value="Genomic_DNA"/>
</dbReference>
<proteinExistence type="predicted"/>
<dbReference type="Gene3D" id="2.10.70.10">
    <property type="entry name" value="Complement Module, domain 1"/>
    <property type="match status" value="9"/>
</dbReference>
<keyword evidence="4" id="KW-0677">Repeat</keyword>
<feature type="domain" description="Sushi" evidence="12">
    <location>
        <begin position="674"/>
        <end position="733"/>
    </location>
</feature>
<feature type="domain" description="Sushi" evidence="12">
    <location>
        <begin position="174"/>
        <end position="234"/>
    </location>
</feature>
<feature type="disulfide bond" evidence="9">
    <location>
        <begin position="205"/>
        <end position="232"/>
    </location>
</feature>
<keyword evidence="2 9" id="KW-0768">Sushi</keyword>
<evidence type="ECO:0000256" key="2">
    <source>
        <dbReference type="ARBA" id="ARBA00022659"/>
    </source>
</evidence>
<evidence type="ECO:0000256" key="4">
    <source>
        <dbReference type="ARBA" id="ARBA00022737"/>
    </source>
</evidence>
<evidence type="ECO:0000256" key="7">
    <source>
        <dbReference type="ARBA" id="ARBA00023157"/>
    </source>
</evidence>
<feature type="disulfide bond" evidence="9">
    <location>
        <begin position="517"/>
        <end position="544"/>
    </location>
</feature>
<feature type="domain" description="Sushi" evidence="12">
    <location>
        <begin position="547"/>
        <end position="603"/>
    </location>
</feature>
<dbReference type="Proteomes" id="UP000558488">
    <property type="component" value="Unassembled WGS sequence"/>
</dbReference>
<evidence type="ECO:0000256" key="9">
    <source>
        <dbReference type="PROSITE-ProRule" id="PRU00302"/>
    </source>
</evidence>
<dbReference type="FunFam" id="2.10.70.10:FF:000008">
    <property type="entry name" value="Complement receptor type 1"/>
    <property type="match status" value="1"/>
</dbReference>
<dbReference type="InterPro" id="IPR035976">
    <property type="entry name" value="Sushi/SCR/CCP_sf"/>
</dbReference>
<feature type="disulfide bond" evidence="9">
    <location>
        <begin position="176"/>
        <end position="219"/>
    </location>
</feature>
<keyword evidence="1" id="KW-0399">Innate immunity</keyword>
<feature type="domain" description="Sushi" evidence="12">
    <location>
        <begin position="42"/>
        <end position="105"/>
    </location>
</feature>
<feature type="domain" description="Sushi" evidence="12">
    <location>
        <begin position="110"/>
        <end position="170"/>
    </location>
</feature>
<dbReference type="PANTHER" id="PTHR19325">
    <property type="entry name" value="COMPLEMENT COMPONENT-RELATED SUSHI DOMAIN-CONTAINING"/>
    <property type="match status" value="1"/>
</dbReference>
<dbReference type="FunFam" id="2.10.70.10:FF:000014">
    <property type="entry name" value="Membrane cofactor protein"/>
    <property type="match status" value="2"/>
</dbReference>
<accession>A0A7J7USS0</accession>
<keyword evidence="10" id="KW-1133">Transmembrane helix</keyword>
<evidence type="ECO:0000313" key="13">
    <source>
        <dbReference type="EMBL" id="KAF6315939.1"/>
    </source>
</evidence>
<protein>
    <recommendedName>
        <fullName evidence="12">Sushi domain-containing protein</fullName>
    </recommendedName>
</protein>
<evidence type="ECO:0000256" key="11">
    <source>
        <dbReference type="SAM" id="SignalP"/>
    </source>
</evidence>
<dbReference type="FunFam" id="2.10.70.10:FF:000070">
    <property type="entry name" value="Complement C3d receptor 2"/>
    <property type="match status" value="2"/>
</dbReference>
<keyword evidence="3 11" id="KW-0732">Signal</keyword>
<dbReference type="GO" id="GO:0045087">
    <property type="term" value="P:innate immune response"/>
    <property type="evidence" value="ECO:0007669"/>
    <property type="project" value="UniProtKB-KW"/>
</dbReference>
<dbReference type="SMART" id="SM00032">
    <property type="entry name" value="CCP"/>
    <property type="match status" value="11"/>
</dbReference>
<feature type="chain" id="PRO_5029814323" description="Sushi domain-containing protein" evidence="11">
    <location>
        <begin position="42"/>
        <end position="798"/>
    </location>
</feature>
<evidence type="ECO:0000256" key="10">
    <source>
        <dbReference type="SAM" id="Phobius"/>
    </source>
</evidence>
<evidence type="ECO:0000256" key="5">
    <source>
        <dbReference type="ARBA" id="ARBA00022859"/>
    </source>
</evidence>
<reference evidence="13 14" key="1">
    <citation type="journal article" date="2020" name="Nature">
        <title>Six reference-quality genomes reveal evolution of bat adaptations.</title>
        <authorList>
            <person name="Jebb D."/>
            <person name="Huang Z."/>
            <person name="Pippel M."/>
            <person name="Hughes G.M."/>
            <person name="Lavrichenko K."/>
            <person name="Devanna P."/>
            <person name="Winkler S."/>
            <person name="Jermiin L.S."/>
            <person name="Skirmuntt E.C."/>
            <person name="Katzourakis A."/>
            <person name="Burkitt-Gray L."/>
            <person name="Ray D.A."/>
            <person name="Sullivan K.A.M."/>
            <person name="Roscito J.G."/>
            <person name="Kirilenko B.M."/>
            <person name="Davalos L.M."/>
            <person name="Corthals A.P."/>
            <person name="Power M.L."/>
            <person name="Jones G."/>
            <person name="Ransome R.D."/>
            <person name="Dechmann D.K.N."/>
            <person name="Locatelli A.G."/>
            <person name="Puechmaille S.J."/>
            <person name="Fedrigo O."/>
            <person name="Jarvis E.D."/>
            <person name="Hiller M."/>
            <person name="Vernes S.C."/>
            <person name="Myers E.W."/>
            <person name="Teeling E.C."/>
        </authorList>
    </citation>
    <scope>NUCLEOTIDE SEQUENCE [LARGE SCALE GENOMIC DNA]</scope>
    <source>
        <strain evidence="13">MPipKuh1</strain>
        <tissue evidence="13">Flight muscle</tissue>
    </source>
</reference>
<evidence type="ECO:0000313" key="14">
    <source>
        <dbReference type="Proteomes" id="UP000558488"/>
    </source>
</evidence>
<dbReference type="Pfam" id="PF00084">
    <property type="entry name" value="Sushi"/>
    <property type="match status" value="9"/>
</dbReference>
<dbReference type="GO" id="GO:0006958">
    <property type="term" value="P:complement activation, classical pathway"/>
    <property type="evidence" value="ECO:0007669"/>
    <property type="project" value="UniProtKB-KW"/>
</dbReference>
<feature type="disulfide bond" evidence="9">
    <location>
        <begin position="488"/>
        <end position="531"/>
    </location>
</feature>
<feature type="domain" description="Sushi" evidence="12">
    <location>
        <begin position="604"/>
        <end position="669"/>
    </location>
</feature>
<feature type="signal peptide" evidence="11">
    <location>
        <begin position="1"/>
        <end position="41"/>
    </location>
</feature>
<feature type="domain" description="Sushi" evidence="12">
    <location>
        <begin position="427"/>
        <end position="485"/>
    </location>
</feature>
<feature type="transmembrane region" description="Helical" evidence="10">
    <location>
        <begin position="737"/>
        <end position="760"/>
    </location>
</feature>
<keyword evidence="5" id="KW-0391">Immunity</keyword>
<comment type="caution">
    <text evidence="9">Lacks conserved residue(s) required for the propagation of feature annotation.</text>
</comment>
<evidence type="ECO:0000256" key="1">
    <source>
        <dbReference type="ARBA" id="ARBA00022588"/>
    </source>
</evidence>
<gene>
    <name evidence="13" type="ORF">mPipKuh1_003263</name>
</gene>
<keyword evidence="8" id="KW-0325">Glycoprotein</keyword>
<evidence type="ECO:0000256" key="8">
    <source>
        <dbReference type="ARBA" id="ARBA00023180"/>
    </source>
</evidence>
<dbReference type="PROSITE" id="PS50923">
    <property type="entry name" value="SUSHI"/>
    <property type="match status" value="10"/>
</dbReference>
<keyword evidence="6" id="KW-0180">Complement pathway</keyword>
<name>A0A7J7USS0_PIPKU</name>
<feature type="disulfide bond" evidence="9">
    <location>
        <begin position="704"/>
        <end position="731"/>
    </location>
</feature>
<evidence type="ECO:0000256" key="3">
    <source>
        <dbReference type="ARBA" id="ARBA00022729"/>
    </source>
</evidence>
<comment type="caution">
    <text evidence="13">The sequence shown here is derived from an EMBL/GenBank/DDBJ whole genome shotgun (WGS) entry which is preliminary data.</text>
</comment>
<feature type="domain" description="Sushi" evidence="12">
    <location>
        <begin position="352"/>
        <end position="422"/>
    </location>
</feature>
<organism evidence="13 14">
    <name type="scientific">Pipistrellus kuhlii</name>
    <name type="common">Kuhl's pipistrelle</name>
    <dbReference type="NCBI Taxonomy" id="59472"/>
    <lineage>
        <taxon>Eukaryota</taxon>
        <taxon>Metazoa</taxon>
        <taxon>Chordata</taxon>
        <taxon>Craniata</taxon>
        <taxon>Vertebrata</taxon>
        <taxon>Euteleostomi</taxon>
        <taxon>Mammalia</taxon>
        <taxon>Eutheria</taxon>
        <taxon>Laurasiatheria</taxon>
        <taxon>Chiroptera</taxon>
        <taxon>Yangochiroptera</taxon>
        <taxon>Vespertilionidae</taxon>
        <taxon>Pipistrellus</taxon>
    </lineage>
</organism>
<feature type="disulfide bond" evidence="9">
    <location>
        <begin position="457"/>
        <end position="484"/>
    </location>
</feature>
<keyword evidence="10" id="KW-0812">Transmembrane</keyword>
<dbReference type="AlphaFoldDB" id="A0A7J7USS0"/>
<dbReference type="CDD" id="cd00033">
    <property type="entry name" value="CCP"/>
    <property type="match status" value="9"/>
</dbReference>
<keyword evidence="14" id="KW-1185">Reference proteome</keyword>
<feature type="domain" description="Sushi" evidence="12">
    <location>
        <begin position="235"/>
        <end position="295"/>
    </location>
</feature>
<feature type="domain" description="Sushi" evidence="12">
    <location>
        <begin position="486"/>
        <end position="546"/>
    </location>
</feature>
<keyword evidence="7 9" id="KW-1015">Disulfide bond</keyword>
<sequence>MTASGGKRTTPPRRPGSPLSSWSFLGVLAMALVLQLPTSFGISCDPPPPIQNGQNSYTSGPIPLNTLVRYSCAYDHRMIGEKNLFCISKDQVKGIWDKAAPTCEYFNRRAFCSEPTVARGRKDKIFRPPYRHGDSVTFTCNANFTMKGYKTVWCQANSRWGPTPLPTCESDFPLGCPPLPMIPNGHHTAEDVGLFVPGLSVTYSCEPGYLLVGEKTIRCLSSGNWSAVIPQCEEAQCDVPGPLLNGQIKGPASRRVGVTVTLSCNEGYRLRGQPSIQCVIAGQRALWTKMPKCEVAECEPIGKYLYKKPQDQLIRPAVNSSCDEGFRLGESAYQLCQGTIPWFMEIRLCTEITCPLPPVIYNGTHTGRSSEDFPYGTTVTYSCNPGPEEGVEFKLIGESTIRCTTNDQERGIWSGPAPLCKLSLPAVQCSHAHIENGYLIPVKEAPYVYDDSVTVKCDEGYTLKGSSEIRCKANNTWDPQIPTCEKDCQPPAGLHHGRHTGGNRVLFVSGMTVHYTCDPGYLLVGNESIHCMPSGNWSPSAPRCEGAPCQPVGEDVQELPADSHVVLVNRSCPDGYQLTGHTYQKCEDAENGVWFQRIPLCEAILCPPPPRKIDNGRHTGVMAEQFLYGMEISYECDHGFSLLGERNIRCISDSQGHGSWSGPPPRCLKPPPVADCPHPQVKHGYTLNKTRSSYSHNDTVYVACNQGFIMNGSDSVRCHTNNKWVPGIPTCIRKGSLAPLLGGLSAGFVVLILLVSVTLCMRLKHRKHNYVTNKSPTEGDLYLETRTLYSVDPHNPVS</sequence>
<evidence type="ECO:0000256" key="6">
    <source>
        <dbReference type="ARBA" id="ARBA00022875"/>
    </source>
</evidence>
<dbReference type="InterPro" id="IPR050350">
    <property type="entry name" value="Compl-Cell_Adhes-Reg"/>
</dbReference>
<keyword evidence="10" id="KW-0472">Membrane</keyword>
<dbReference type="PANTHER" id="PTHR19325:SF391">
    <property type="entry name" value="COMPLEMENT RECEPTOR TYPE 2"/>
    <property type="match status" value="1"/>
</dbReference>
<evidence type="ECO:0000259" key="12">
    <source>
        <dbReference type="PROSITE" id="PS50923"/>
    </source>
</evidence>
<dbReference type="SUPFAM" id="SSF57535">
    <property type="entry name" value="Complement control module/SCR domain"/>
    <property type="match status" value="11"/>
</dbReference>
<dbReference type="InterPro" id="IPR000436">
    <property type="entry name" value="Sushi_SCR_CCP_dom"/>
</dbReference>